<dbReference type="AlphaFoldDB" id="A0A0F8ZKR8"/>
<organism evidence="1">
    <name type="scientific">marine sediment metagenome</name>
    <dbReference type="NCBI Taxonomy" id="412755"/>
    <lineage>
        <taxon>unclassified sequences</taxon>
        <taxon>metagenomes</taxon>
        <taxon>ecological metagenomes</taxon>
    </lineage>
</organism>
<dbReference type="EMBL" id="LAZR01047368">
    <property type="protein sequence ID" value="KKK94387.1"/>
    <property type="molecule type" value="Genomic_DNA"/>
</dbReference>
<feature type="non-terminal residue" evidence="1">
    <location>
        <position position="105"/>
    </location>
</feature>
<reference evidence="1" key="1">
    <citation type="journal article" date="2015" name="Nature">
        <title>Complex archaea that bridge the gap between prokaryotes and eukaryotes.</title>
        <authorList>
            <person name="Spang A."/>
            <person name="Saw J.H."/>
            <person name="Jorgensen S.L."/>
            <person name="Zaremba-Niedzwiedzka K."/>
            <person name="Martijn J."/>
            <person name="Lind A.E."/>
            <person name="van Eijk R."/>
            <person name="Schleper C."/>
            <person name="Guy L."/>
            <person name="Ettema T.J."/>
        </authorList>
    </citation>
    <scope>NUCLEOTIDE SEQUENCE</scope>
</reference>
<comment type="caution">
    <text evidence="1">The sequence shown here is derived from an EMBL/GenBank/DDBJ whole genome shotgun (WGS) entry which is preliminary data.</text>
</comment>
<evidence type="ECO:0000313" key="1">
    <source>
        <dbReference type="EMBL" id="KKK94387.1"/>
    </source>
</evidence>
<gene>
    <name evidence="1" type="ORF">LCGC14_2683390</name>
</gene>
<accession>A0A0F8ZKR8</accession>
<sequence length="105" mass="11426">MPDNGNDNVVETPEGGAVVTVNPTQEQSVKVADTSEIDNLVPSIKTGKARKSLDGTSDVSGKEFLRQLGEDCVLGYEADEGSRAEWREHKATELKLFMSFLPKKS</sequence>
<name>A0A0F8ZKR8_9ZZZZ</name>
<protein>
    <submittedName>
        <fullName evidence="1">Uncharacterized protein</fullName>
    </submittedName>
</protein>
<proteinExistence type="predicted"/>